<dbReference type="InterPro" id="IPR000551">
    <property type="entry name" value="MerR-type_HTH_dom"/>
</dbReference>
<dbReference type="SUPFAM" id="SSF89082">
    <property type="entry name" value="Antibiotic binding domain of TipA-like multidrug resistance regulators"/>
    <property type="match status" value="1"/>
</dbReference>
<proteinExistence type="predicted"/>
<dbReference type="SUPFAM" id="SSF46955">
    <property type="entry name" value="Putative DNA-binding domain"/>
    <property type="match status" value="1"/>
</dbReference>
<protein>
    <submittedName>
        <fullName evidence="6">MerR family transcriptional regulator</fullName>
    </submittedName>
</protein>
<gene>
    <name evidence="6" type="ORF">IDH45_33120</name>
</gene>
<reference evidence="6" key="1">
    <citation type="submission" date="2020-09" db="EMBL/GenBank/DDBJ databases">
        <title>A novel bacterium of genus Paenibacillus, isolated from South China Sea.</title>
        <authorList>
            <person name="Huang H."/>
            <person name="Mo K."/>
            <person name="Hu Y."/>
        </authorList>
    </citation>
    <scope>NUCLEOTIDE SEQUENCE</scope>
    <source>
        <strain evidence="6">IB182363</strain>
    </source>
</reference>
<name>A0A927H315_9BACL</name>
<dbReference type="CDD" id="cd01106">
    <property type="entry name" value="HTH_TipAL-Mta"/>
    <property type="match status" value="1"/>
</dbReference>
<dbReference type="InterPro" id="IPR009061">
    <property type="entry name" value="DNA-bd_dom_put_sf"/>
</dbReference>
<dbReference type="InterPro" id="IPR036244">
    <property type="entry name" value="TipA-like_antibiotic-bd"/>
</dbReference>
<dbReference type="Pfam" id="PF13411">
    <property type="entry name" value="MerR_1"/>
    <property type="match status" value="1"/>
</dbReference>
<keyword evidence="3" id="KW-0010">Activator</keyword>
<evidence type="ECO:0000259" key="5">
    <source>
        <dbReference type="PROSITE" id="PS50937"/>
    </source>
</evidence>
<keyword evidence="7" id="KW-1185">Reference proteome</keyword>
<dbReference type="PANTHER" id="PTHR30204">
    <property type="entry name" value="REDOX-CYCLING DRUG-SENSING TRANSCRIPTIONAL ACTIVATOR SOXR"/>
    <property type="match status" value="1"/>
</dbReference>
<dbReference type="Gene3D" id="1.10.1660.10">
    <property type="match status" value="1"/>
</dbReference>
<dbReference type="InterPro" id="IPR012925">
    <property type="entry name" value="TipAS_dom"/>
</dbReference>
<dbReference type="SMART" id="SM00422">
    <property type="entry name" value="HTH_MERR"/>
    <property type="match status" value="1"/>
</dbReference>
<dbReference type="EMBL" id="JACXJA010000072">
    <property type="protein sequence ID" value="MBD2866821.1"/>
    <property type="molecule type" value="Genomic_DNA"/>
</dbReference>
<dbReference type="PROSITE" id="PS50937">
    <property type="entry name" value="HTH_MERR_2"/>
    <property type="match status" value="1"/>
</dbReference>
<dbReference type="Pfam" id="PF07739">
    <property type="entry name" value="TipAS"/>
    <property type="match status" value="1"/>
</dbReference>
<keyword evidence="2" id="KW-0238">DNA-binding</keyword>
<dbReference type="GO" id="GO:0003700">
    <property type="term" value="F:DNA-binding transcription factor activity"/>
    <property type="evidence" value="ECO:0007669"/>
    <property type="project" value="InterPro"/>
</dbReference>
<dbReference type="AlphaFoldDB" id="A0A927H315"/>
<evidence type="ECO:0000256" key="3">
    <source>
        <dbReference type="ARBA" id="ARBA00023159"/>
    </source>
</evidence>
<accession>A0A927H315</accession>
<evidence type="ECO:0000256" key="4">
    <source>
        <dbReference type="ARBA" id="ARBA00023163"/>
    </source>
</evidence>
<dbReference type="InterPro" id="IPR047057">
    <property type="entry name" value="MerR_fam"/>
</dbReference>
<comment type="caution">
    <text evidence="6">The sequence shown here is derived from an EMBL/GenBank/DDBJ whole genome shotgun (WGS) entry which is preliminary data.</text>
</comment>
<dbReference type="Gene3D" id="1.10.490.50">
    <property type="entry name" value="Antibiotic binding domain of TipA-like multidrug resistance regulators"/>
    <property type="match status" value="1"/>
</dbReference>
<evidence type="ECO:0000256" key="2">
    <source>
        <dbReference type="ARBA" id="ARBA00023125"/>
    </source>
</evidence>
<keyword evidence="1" id="KW-0805">Transcription regulation</keyword>
<organism evidence="6 7">
    <name type="scientific">Paenibacillus oceani</name>
    <dbReference type="NCBI Taxonomy" id="2772510"/>
    <lineage>
        <taxon>Bacteria</taxon>
        <taxon>Bacillati</taxon>
        <taxon>Bacillota</taxon>
        <taxon>Bacilli</taxon>
        <taxon>Bacillales</taxon>
        <taxon>Paenibacillaceae</taxon>
        <taxon>Paenibacillus</taxon>
    </lineage>
</organism>
<dbReference type="RefSeq" id="WP_190932436.1">
    <property type="nucleotide sequence ID" value="NZ_JACXJA010000072.1"/>
</dbReference>
<keyword evidence="4" id="KW-0804">Transcription</keyword>
<evidence type="ECO:0000256" key="1">
    <source>
        <dbReference type="ARBA" id="ARBA00023015"/>
    </source>
</evidence>
<dbReference type="PANTHER" id="PTHR30204:SF90">
    <property type="entry name" value="HTH-TYPE TRANSCRIPTIONAL ACTIVATOR MTA"/>
    <property type="match status" value="1"/>
</dbReference>
<sequence length="254" mass="29566">MKKRLLAVKDIVRITGITTRTLHYYDRIGLLKPIHLAENGYRLYDRSSLEKLQTILFLKEMDFSLKEIAAILKLTKNEQKQLLLEHGQTLRARKQRLETIMTALDEYVSGKDVYSLQLFNHSSVLSLKEQYANEAKFVYGETEGYIEFEGKLKGLSSGEKAELFSEFEQTMKGIFQKIASYIYQSPFSDEVQQLVVEWKNCLEQFMTCDSELLACIANTYKCDARFKNYINQYSNEDMAEFLSSAIMYHINQET</sequence>
<dbReference type="Proteomes" id="UP000639396">
    <property type="component" value="Unassembled WGS sequence"/>
</dbReference>
<evidence type="ECO:0000313" key="7">
    <source>
        <dbReference type="Proteomes" id="UP000639396"/>
    </source>
</evidence>
<dbReference type="GO" id="GO:0003677">
    <property type="term" value="F:DNA binding"/>
    <property type="evidence" value="ECO:0007669"/>
    <property type="project" value="UniProtKB-KW"/>
</dbReference>
<evidence type="ECO:0000313" key="6">
    <source>
        <dbReference type="EMBL" id="MBD2866821.1"/>
    </source>
</evidence>
<feature type="domain" description="HTH merR-type" evidence="5">
    <location>
        <begin position="5"/>
        <end position="74"/>
    </location>
</feature>